<keyword evidence="3" id="KW-0067">ATP-binding</keyword>
<dbReference type="InterPro" id="IPR003593">
    <property type="entry name" value="AAA+_ATPase"/>
</dbReference>
<dbReference type="SUPFAM" id="SSF52540">
    <property type="entry name" value="P-loop containing nucleoside triphosphate hydrolases"/>
    <property type="match status" value="1"/>
</dbReference>
<sequence length="263" mass="29493">MNRTTATLAASTTLIEQSIRQYCRLLKMPTLAAQFDRLAQTALREGHSHVQYVEALLAAEVEERERKAVLRRIQEARLPRVKTLEEFEFSQSPLQASRLADLAGGGYIERAEPIVLIGEAGTGKTHVAISLCVAACRQRRRVRFTTAAALINELVEARAENQLSRALGRWERVEVVCIDELGYVPLADVGAELMFQVIADRAEKAALIVTTNLPFSEWGQVFPNPRLCKAVLDRVTDRAHILESGDTSYRFRRTLAKRGQKHE</sequence>
<evidence type="ECO:0000313" key="5">
    <source>
        <dbReference type="EMBL" id="PGH59036.1"/>
    </source>
</evidence>
<dbReference type="GO" id="GO:0005524">
    <property type="term" value="F:ATP binding"/>
    <property type="evidence" value="ECO:0007669"/>
    <property type="project" value="UniProtKB-KW"/>
</dbReference>
<evidence type="ECO:0000256" key="3">
    <source>
        <dbReference type="ARBA" id="ARBA00022840"/>
    </source>
</evidence>
<dbReference type="PANTHER" id="PTHR30050">
    <property type="entry name" value="CHROMOSOMAL REPLICATION INITIATOR PROTEIN DNAA"/>
    <property type="match status" value="1"/>
</dbReference>
<dbReference type="OrthoDB" id="8150723at2"/>
<dbReference type="InterPro" id="IPR047661">
    <property type="entry name" value="IstB"/>
</dbReference>
<reference evidence="6" key="1">
    <citation type="submission" date="2017-10" db="EMBL/GenBank/DDBJ databases">
        <authorList>
            <person name="Kravchenko I.K."/>
            <person name="Grouzdev D.S."/>
        </authorList>
    </citation>
    <scope>NUCLEOTIDE SEQUENCE [LARGE SCALE GENOMIC DNA]</scope>
    <source>
        <strain evidence="6">B2</strain>
    </source>
</reference>
<keyword evidence="6" id="KW-1185">Reference proteome</keyword>
<gene>
    <name evidence="5" type="ORF">CRT60_03365</name>
</gene>
<name>A0A2B8BJR9_9PROT</name>
<feature type="domain" description="AAA+ ATPase" evidence="4">
    <location>
        <begin position="110"/>
        <end position="246"/>
    </location>
</feature>
<evidence type="ECO:0000256" key="1">
    <source>
        <dbReference type="ARBA" id="ARBA00008059"/>
    </source>
</evidence>
<dbReference type="NCBIfam" id="NF038214">
    <property type="entry name" value="IS21_help_AAA"/>
    <property type="match status" value="1"/>
</dbReference>
<dbReference type="Pfam" id="PF01695">
    <property type="entry name" value="IstB_IS21"/>
    <property type="match status" value="1"/>
</dbReference>
<dbReference type="InterPro" id="IPR027417">
    <property type="entry name" value="P-loop_NTPase"/>
</dbReference>
<dbReference type="Proteomes" id="UP000225379">
    <property type="component" value="Unassembled WGS sequence"/>
</dbReference>
<evidence type="ECO:0000256" key="2">
    <source>
        <dbReference type="ARBA" id="ARBA00022741"/>
    </source>
</evidence>
<dbReference type="GO" id="GO:0006260">
    <property type="term" value="P:DNA replication"/>
    <property type="evidence" value="ECO:0007669"/>
    <property type="project" value="TreeGrafter"/>
</dbReference>
<accession>A0A2B8BJR9</accession>
<dbReference type="SMART" id="SM00382">
    <property type="entry name" value="AAA"/>
    <property type="match status" value="1"/>
</dbReference>
<dbReference type="AlphaFoldDB" id="A0A2B8BJR9"/>
<evidence type="ECO:0000313" key="6">
    <source>
        <dbReference type="Proteomes" id="UP000225379"/>
    </source>
</evidence>
<evidence type="ECO:0000259" key="4">
    <source>
        <dbReference type="SMART" id="SM00382"/>
    </source>
</evidence>
<protein>
    <submittedName>
        <fullName evidence="5">AAA family ATPase</fullName>
    </submittedName>
</protein>
<comment type="similarity">
    <text evidence="1">Belongs to the IS21/IS1162 putative ATP-binding protein family.</text>
</comment>
<comment type="caution">
    <text evidence="5">The sequence shown here is derived from an EMBL/GenBank/DDBJ whole genome shotgun (WGS) entry which is preliminary data.</text>
</comment>
<dbReference type="InterPro" id="IPR028350">
    <property type="entry name" value="DNAC/IstB-like"/>
</dbReference>
<dbReference type="Gene3D" id="3.40.50.300">
    <property type="entry name" value="P-loop containing nucleotide triphosphate hydrolases"/>
    <property type="match status" value="1"/>
</dbReference>
<dbReference type="PIRSF" id="PIRSF003073">
    <property type="entry name" value="DNAC_TnpB_IstB"/>
    <property type="match status" value="1"/>
</dbReference>
<keyword evidence="2" id="KW-0547">Nucleotide-binding</keyword>
<organism evidence="5 6">
    <name type="scientific">Azospirillum palustre</name>
    <dbReference type="NCBI Taxonomy" id="2044885"/>
    <lineage>
        <taxon>Bacteria</taxon>
        <taxon>Pseudomonadati</taxon>
        <taxon>Pseudomonadota</taxon>
        <taxon>Alphaproteobacteria</taxon>
        <taxon>Rhodospirillales</taxon>
        <taxon>Azospirillaceae</taxon>
        <taxon>Azospirillum</taxon>
    </lineage>
</organism>
<proteinExistence type="inferred from homology"/>
<dbReference type="RefSeq" id="WP_098735028.1">
    <property type="nucleotide sequence ID" value="NZ_PDKW01000037.1"/>
</dbReference>
<dbReference type="CDD" id="cd00009">
    <property type="entry name" value="AAA"/>
    <property type="match status" value="1"/>
</dbReference>
<dbReference type="InterPro" id="IPR002611">
    <property type="entry name" value="IstB_ATP-bd"/>
</dbReference>
<dbReference type="PANTHER" id="PTHR30050:SF4">
    <property type="entry name" value="ATP-BINDING PROTEIN RV3427C IN INSERTION SEQUENCE-RELATED"/>
    <property type="match status" value="1"/>
</dbReference>
<dbReference type="EMBL" id="PDKW01000037">
    <property type="protein sequence ID" value="PGH59036.1"/>
    <property type="molecule type" value="Genomic_DNA"/>
</dbReference>